<feature type="compositionally biased region" description="Basic and acidic residues" evidence="1">
    <location>
        <begin position="17"/>
        <end position="29"/>
    </location>
</feature>
<feature type="compositionally biased region" description="Basic and acidic residues" evidence="1">
    <location>
        <begin position="130"/>
        <end position="144"/>
    </location>
</feature>
<feature type="compositionally biased region" description="Basic and acidic residues" evidence="1">
    <location>
        <begin position="357"/>
        <end position="366"/>
    </location>
</feature>
<dbReference type="OrthoDB" id="3071570at2759"/>
<dbReference type="EMBL" id="JACAZH010000081">
    <property type="protein sequence ID" value="KAF7328311.1"/>
    <property type="molecule type" value="Genomic_DNA"/>
</dbReference>
<feature type="region of interest" description="Disordered" evidence="1">
    <location>
        <begin position="49"/>
        <end position="160"/>
    </location>
</feature>
<dbReference type="AlphaFoldDB" id="A0A8H6U3A4"/>
<keyword evidence="3" id="KW-1185">Reference proteome</keyword>
<reference evidence="2" key="1">
    <citation type="submission" date="2020-05" db="EMBL/GenBank/DDBJ databases">
        <title>Mycena genomes resolve the evolution of fungal bioluminescence.</title>
        <authorList>
            <person name="Tsai I.J."/>
        </authorList>
    </citation>
    <scope>NUCLEOTIDE SEQUENCE</scope>
    <source>
        <strain evidence="2">160909Yilan</strain>
    </source>
</reference>
<protein>
    <submittedName>
        <fullName evidence="2">Uncharacterized protein</fullName>
    </submittedName>
</protein>
<organism evidence="2 3">
    <name type="scientific">Mycena sanguinolenta</name>
    <dbReference type="NCBI Taxonomy" id="230812"/>
    <lineage>
        <taxon>Eukaryota</taxon>
        <taxon>Fungi</taxon>
        <taxon>Dikarya</taxon>
        <taxon>Basidiomycota</taxon>
        <taxon>Agaricomycotina</taxon>
        <taxon>Agaricomycetes</taxon>
        <taxon>Agaricomycetidae</taxon>
        <taxon>Agaricales</taxon>
        <taxon>Marasmiineae</taxon>
        <taxon>Mycenaceae</taxon>
        <taxon>Mycena</taxon>
    </lineage>
</organism>
<proteinExistence type="predicted"/>
<accession>A0A8H6U3A4</accession>
<dbReference type="Proteomes" id="UP000623467">
    <property type="component" value="Unassembled WGS sequence"/>
</dbReference>
<feature type="region of interest" description="Disordered" evidence="1">
    <location>
        <begin position="190"/>
        <end position="262"/>
    </location>
</feature>
<feature type="compositionally biased region" description="Polar residues" evidence="1">
    <location>
        <begin position="196"/>
        <end position="206"/>
    </location>
</feature>
<evidence type="ECO:0000313" key="3">
    <source>
        <dbReference type="Proteomes" id="UP000623467"/>
    </source>
</evidence>
<sequence length="609" mass="66526">MPLLQEVLVPRQPPAARADRARRQRRDERGDDEGVDQFACEYDGRCCCDDADHTHDNAPAAMKGKKRSEGGSPSDKAPPPTEAQAAPKRPCKKRARASVVKHEPVEEGLNRQQPGTWIRGRRVRVRGRERRGEMDVDADPHQKQEPSSPPGGDGGGASLSLPYLHREWRVFFVPTAAPMDKALGGASPFGAEGTTIRPSFSTNTLVRNPRSSRSSGSFSSAPFHPSFPPAAAPAHPQGTARRASRRSQRSSPQPFIPPPYTVSPAPVQARVYSFQIHLPFGVPPQAIGIATHGPTVQEPPPGKLAITAAIVDDSPFSFHPPEQPTSVGGYSGYSGSSEGGNPRKRTLGGPDGPYGAHTDHDEHEYGGSKSRPQSRRLSVMELSNERDERPTSFSLGLPALRRTGSAERDQREREQHRLTATNGLISRASALILHDGGDLHQQWEHEPRQHAVRRQGGSAASVGARAAYAGLMRRHQEVQLRQALDQQQQADAMTVGYHQQAQFYHHQQQQELEERYHQLQQQLHQQQQDGMYHAYHHIEAQGDPQELAYPPDSISAAAVGYHTHGHHPHLHHLPPQLETHALEGGGGGGLSGLVLFARVPAYTTAGVQG</sequence>
<name>A0A8H6U3A4_9AGAR</name>
<feature type="compositionally biased region" description="Basic and acidic residues" evidence="1">
    <location>
        <begin position="100"/>
        <end position="109"/>
    </location>
</feature>
<gene>
    <name evidence="2" type="ORF">MSAN_02485800</name>
</gene>
<feature type="region of interest" description="Disordered" evidence="1">
    <location>
        <begin position="1"/>
        <end position="35"/>
    </location>
</feature>
<evidence type="ECO:0000313" key="2">
    <source>
        <dbReference type="EMBL" id="KAF7328311.1"/>
    </source>
</evidence>
<feature type="compositionally biased region" description="Low complexity" evidence="1">
    <location>
        <begin position="209"/>
        <end position="224"/>
    </location>
</feature>
<evidence type="ECO:0000256" key="1">
    <source>
        <dbReference type="SAM" id="MobiDB-lite"/>
    </source>
</evidence>
<feature type="region of interest" description="Disordered" evidence="1">
    <location>
        <begin position="314"/>
        <end position="395"/>
    </location>
</feature>
<comment type="caution">
    <text evidence="2">The sequence shown here is derived from an EMBL/GenBank/DDBJ whole genome shotgun (WGS) entry which is preliminary data.</text>
</comment>
<feature type="compositionally biased region" description="Basic residues" evidence="1">
    <location>
        <begin position="119"/>
        <end position="129"/>
    </location>
</feature>